<comment type="caution">
    <text evidence="2">The sequence shown here is derived from an EMBL/GenBank/DDBJ whole genome shotgun (WGS) entry which is preliminary data.</text>
</comment>
<evidence type="ECO:0000313" key="3">
    <source>
        <dbReference type="Proteomes" id="UP000887159"/>
    </source>
</evidence>
<feature type="domain" description="Mutator-like transposase" evidence="1">
    <location>
        <begin position="233"/>
        <end position="283"/>
    </location>
</feature>
<proteinExistence type="predicted"/>
<accession>A0A8X6S9J8</accession>
<dbReference type="InterPro" id="IPR049012">
    <property type="entry name" value="Mutator_transp_dom"/>
</dbReference>
<gene>
    <name evidence="2" type="ORF">TNCV_2207531</name>
</gene>
<evidence type="ECO:0000259" key="1">
    <source>
        <dbReference type="Pfam" id="PF20700"/>
    </source>
</evidence>
<reference evidence="2" key="1">
    <citation type="submission" date="2020-08" db="EMBL/GenBank/DDBJ databases">
        <title>Multicomponent nature underlies the extraordinary mechanical properties of spider dragline silk.</title>
        <authorList>
            <person name="Kono N."/>
            <person name="Nakamura H."/>
            <person name="Mori M."/>
            <person name="Yoshida Y."/>
            <person name="Ohtoshi R."/>
            <person name="Malay A.D."/>
            <person name="Moran D.A.P."/>
            <person name="Tomita M."/>
            <person name="Numata K."/>
            <person name="Arakawa K."/>
        </authorList>
    </citation>
    <scope>NUCLEOTIDE SEQUENCE</scope>
</reference>
<keyword evidence="3" id="KW-1185">Reference proteome</keyword>
<dbReference type="AlphaFoldDB" id="A0A8X6S9J8"/>
<name>A0A8X6S9J8_TRICX</name>
<dbReference type="Proteomes" id="UP000887159">
    <property type="component" value="Unassembled WGS sequence"/>
</dbReference>
<dbReference type="EMBL" id="BMAU01021250">
    <property type="protein sequence ID" value="GFY05307.1"/>
    <property type="molecule type" value="Genomic_DNA"/>
</dbReference>
<sequence length="284" mass="31927">MNSYETPVSSVEVLTFCILSVATVIHDMTENFEKVLNLQTIITFVDGIIGSNQTECLCKWKSTGQARLSEESVARVTLYCVAQRNQFGTQVVNASDDCLESVTQMLRTTSLSFAVATSSKTDRLRFTRQIASDILMHSNEDFIDYVVFIDESTFHLSRHGNTHNALIWSFENSHKELELKRDSLTLCPVSYPAWIAFGFSVIRTIANPNGVLSQWIRINDVLLICSKKAKVPDAASNAHVCCNHMGSASSMETVGAYRIFERSENHRKLQYTDYYGDGDSKVYD</sequence>
<protein>
    <recommendedName>
        <fullName evidence="1">Mutator-like transposase domain-containing protein</fullName>
    </recommendedName>
</protein>
<organism evidence="2 3">
    <name type="scientific">Trichonephila clavipes</name>
    <name type="common">Golden silk orbweaver</name>
    <name type="synonym">Nephila clavipes</name>
    <dbReference type="NCBI Taxonomy" id="2585209"/>
    <lineage>
        <taxon>Eukaryota</taxon>
        <taxon>Metazoa</taxon>
        <taxon>Ecdysozoa</taxon>
        <taxon>Arthropoda</taxon>
        <taxon>Chelicerata</taxon>
        <taxon>Arachnida</taxon>
        <taxon>Araneae</taxon>
        <taxon>Araneomorphae</taxon>
        <taxon>Entelegynae</taxon>
        <taxon>Araneoidea</taxon>
        <taxon>Nephilidae</taxon>
        <taxon>Trichonephila</taxon>
    </lineage>
</organism>
<dbReference type="Pfam" id="PF20700">
    <property type="entry name" value="Mutator"/>
    <property type="match status" value="1"/>
</dbReference>
<evidence type="ECO:0000313" key="2">
    <source>
        <dbReference type="EMBL" id="GFY05307.1"/>
    </source>
</evidence>